<sequence>MSLPPEIRDEIAGFLMNLQHRPSHSWSNVTHDDHFYHLLAKESPFRRFPRQEVGFEVSILLNLRLVCRDWHQTATVLLRQHCWWPLKFDYVPSLERALDLCLASDTRCSGIAKLDLTDIWDVLTARRAWEGQWLPDTENPHPKFTDRPQYKNGFLPREDGRQLQMHYDKTTEHRIMRGLFDNLGRIHGLSLAFPGAAYEEYPQPWAECYDSIALDEVAATVQYGLASAAFEHLVQLRLQIPCTRDMHRFTHTMLSEARGRLRHFDVCIVDETDDAGNSRIENTADWGDDVADGMASPGSIPASNLQSEFPNRAHQTHLWDFVASCANLESLSITATHYLDLDQLNWPRPSQSRGLRALSLDRVWTSIPSIIALLRPNLDAKGPAQLRFLYLQDVKVYAGGGNWSDLFAYLGSDCPDLALCVVKQLTYFSAHPNYESIPRIWEDYREVWSLRDEDVDKLRDLTRQLVRKAGGRGMYSDSMEAFFEEEEEDEKGEAI</sequence>
<proteinExistence type="predicted"/>
<dbReference type="OrthoDB" id="5137852at2759"/>
<organism evidence="1 2">
    <name type="scientific">Cylindrodendrum hubeiense</name>
    <dbReference type="NCBI Taxonomy" id="595255"/>
    <lineage>
        <taxon>Eukaryota</taxon>
        <taxon>Fungi</taxon>
        <taxon>Dikarya</taxon>
        <taxon>Ascomycota</taxon>
        <taxon>Pezizomycotina</taxon>
        <taxon>Sordariomycetes</taxon>
        <taxon>Hypocreomycetidae</taxon>
        <taxon>Hypocreales</taxon>
        <taxon>Nectriaceae</taxon>
        <taxon>Cylindrodendrum</taxon>
    </lineage>
</organism>
<dbReference type="AlphaFoldDB" id="A0A9P5HNE7"/>
<evidence type="ECO:0000313" key="2">
    <source>
        <dbReference type="Proteomes" id="UP000722485"/>
    </source>
</evidence>
<dbReference type="Proteomes" id="UP000722485">
    <property type="component" value="Unassembled WGS sequence"/>
</dbReference>
<name>A0A9P5HNE7_9HYPO</name>
<keyword evidence="2" id="KW-1185">Reference proteome</keyword>
<dbReference type="EMBL" id="JAANBB010000003">
    <property type="protein sequence ID" value="KAF7557779.1"/>
    <property type="molecule type" value="Genomic_DNA"/>
</dbReference>
<gene>
    <name evidence="1" type="ORF">G7Z17_g503</name>
</gene>
<accession>A0A9P5HNE7</accession>
<reference evidence="1" key="1">
    <citation type="submission" date="2020-03" db="EMBL/GenBank/DDBJ databases">
        <title>Draft Genome Sequence of Cylindrodendrum hubeiense.</title>
        <authorList>
            <person name="Buettner E."/>
            <person name="Kellner H."/>
        </authorList>
    </citation>
    <scope>NUCLEOTIDE SEQUENCE</scope>
    <source>
        <strain evidence="1">IHI 201604</strain>
    </source>
</reference>
<comment type="caution">
    <text evidence="1">The sequence shown here is derived from an EMBL/GenBank/DDBJ whole genome shotgun (WGS) entry which is preliminary data.</text>
</comment>
<protein>
    <submittedName>
        <fullName evidence="1">Uncharacterized protein</fullName>
    </submittedName>
</protein>
<evidence type="ECO:0000313" key="1">
    <source>
        <dbReference type="EMBL" id="KAF7557779.1"/>
    </source>
</evidence>